<evidence type="ECO:0000313" key="2">
    <source>
        <dbReference type="EMBL" id="MDX8336583.1"/>
    </source>
</evidence>
<dbReference type="RefSeq" id="WP_320313969.1">
    <property type="nucleotide sequence ID" value="NZ_JAVIKH010000011.1"/>
</dbReference>
<evidence type="ECO:0000313" key="3">
    <source>
        <dbReference type="Proteomes" id="UP001279681"/>
    </source>
</evidence>
<protein>
    <submittedName>
        <fullName evidence="2">Uncharacterized protein</fullName>
    </submittedName>
</protein>
<feature type="chain" id="PRO_5046198585" evidence="1">
    <location>
        <begin position="22"/>
        <end position="1399"/>
    </location>
</feature>
<proteinExistence type="predicted"/>
<evidence type="ECO:0000256" key="1">
    <source>
        <dbReference type="SAM" id="SignalP"/>
    </source>
</evidence>
<keyword evidence="3" id="KW-1185">Reference proteome</keyword>
<organism evidence="2 3">
    <name type="scientific">Candidatus Cetobacterium colombiensis</name>
    <dbReference type="NCBI Taxonomy" id="3073100"/>
    <lineage>
        <taxon>Bacteria</taxon>
        <taxon>Fusobacteriati</taxon>
        <taxon>Fusobacteriota</taxon>
        <taxon>Fusobacteriia</taxon>
        <taxon>Fusobacteriales</taxon>
        <taxon>Fusobacteriaceae</taxon>
        <taxon>Cetobacterium</taxon>
    </lineage>
</organism>
<accession>A0ABU4WAL3</accession>
<feature type="signal peptide" evidence="1">
    <location>
        <begin position="1"/>
        <end position="21"/>
    </location>
</feature>
<dbReference type="Proteomes" id="UP001279681">
    <property type="component" value="Unassembled WGS sequence"/>
</dbReference>
<dbReference type="EMBL" id="JAVIKH010000011">
    <property type="protein sequence ID" value="MDX8336583.1"/>
    <property type="molecule type" value="Genomic_DNA"/>
</dbReference>
<comment type="caution">
    <text evidence="2">The sequence shown here is derived from an EMBL/GenBank/DDBJ whole genome shotgun (WGS) entry which is preliminary data.</text>
</comment>
<name>A0ABU4WAL3_9FUSO</name>
<reference evidence="3" key="1">
    <citation type="submission" date="2023-07" db="EMBL/GenBank/DDBJ databases">
        <authorList>
            <person name="Colorado M.A."/>
            <person name="Villamil L.M."/>
            <person name="Melo J.F."/>
            <person name="Rodriguez J.A."/>
            <person name="Ruiz R.Y."/>
        </authorList>
    </citation>
    <scope>NUCLEOTIDE SEQUENCE [LARGE SCALE GENOMIC DNA]</scope>
    <source>
        <strain evidence="3">C33</strain>
    </source>
</reference>
<gene>
    <name evidence="2" type="ORF">RFV38_08750</name>
</gene>
<keyword evidence="1" id="KW-0732">Signal</keyword>
<sequence>MKIKNKLILTFLFISFLNIRASHFSPDNEIKTIQTLPRKPQGATLDIEVTKVKTEKINASIDEKNKKIKIDFTDKKNENAKKLVAEEKQYDIFVFDNPNDISFFSTTGKKDKRSALKLPKLYDYNVDEKNNNVISINYEEKPETLYVGVRDKSNNEVVKIYNTEITPYETWQIIISNGVSINNPVLLSTASTVYAYPFRKNSGSLIRPEIIKSGDAGDGTQLGTKYSALEITASATLPISTYGMVEEGNWTLGNNLTVSEYPLSNFEGISVTRVDRIYTSPARLKFMNGSIDVSNNVSYKKWNRSAAANISAFLIQGNKPQLHLLFGMNSWDLSKQSVYTQFAAPSPPGSYQQTYINIPPFDPEAYYDNINSSIKIDRTLTNNGTTNPNMSTFWGAGLRPNYNHPGTGHTGDHIQKIDVQNKTIELGTIKIFNSTEVPQIASDQLGKPLKFYAPTSKITLSDGSGNTITGNIFIEGNLSEITAEEARTVKKVYLELDELKNGTFTTADNTELLRLGLQTDNIFDDIISKITLKIPTPEPFTVENSIVLANPFAVSNSAAKAYPMNGVGNFYAESSPGGNNLTISPAKGILGAGAQMGSYGLLEDARWKSGDVNITGNVNGTSFAFSPGDFGNGIIKIERIQNSGNLSYLAFKNLTGDEVTPSAASKTVNFINFFLTQYSTPFKHLNVGFGAENTWNGTQRKITLSIKNNSFNQEQKTYIHVPPLDPEAFYDNAGAGIKIDNTDGNIDTLSFWTNTDNLQNPTYVHTHTGAQITRSDVANPGDFSGDGLTINLGTIKSKDVAAPYAQNYTLNYFTSSDGTITLTESGTGKTITGRIYIEQDGVLYAPPFELTRAITPRTVYLRLDSSNSLKNGTFTAGSNINILGLGSGSTFDRIIDTLTVTLTKIQNPPVKLESAIVINNPVALAKNINITYPFKNNENNATRIEPRILDSTGGSTDNNYRYSATRRGNNIGNYGLVNNTEWPTEVVNINGYNPSNIPGVTVDYIRRVANPTNTNLQFFRLNTLQNISGKKWNGNTSSGMGDFLIEGTTNGKHLTMGFSNWDLKEKTFEFIYSSKNGSYPTDGSIGYIYITLPPFDPEAYYDNVLSSIKLDGINGDIDTSNYWSSQTDLKPTYTNHIHKGESISRIDIDEKIVYLGTIKILDETKVPEIASDLIGKPLKFYTTNFITLTDVNDSNRKITGKIYIENSPGNGVPEIDAKNVRSAKNVYLQLDSLKKGKFIVENSELLRLGIPTDGIYDDIISKIELDIVANSSFIIDYSPKILDFGAVIQGQFNANEAKTRINITYDVDLNNPSFTYELQRDDGSKANYYNDFKLYKDGDKNSTNFAIADLWLGIEGTPNSNEPNKKTLDLNGKLKNIDNAPAGNYTNTVNIVVTLEEAP</sequence>